<keyword evidence="3" id="KW-1185">Reference proteome</keyword>
<name>A0A2H3BAY3_9AGAR</name>
<dbReference type="GO" id="GO:0003924">
    <property type="term" value="F:GTPase activity"/>
    <property type="evidence" value="ECO:0007669"/>
    <property type="project" value="InterPro"/>
</dbReference>
<dbReference type="EMBL" id="KZ293434">
    <property type="protein sequence ID" value="PBK68049.1"/>
    <property type="molecule type" value="Genomic_DNA"/>
</dbReference>
<dbReference type="Gene3D" id="1.20.120.1240">
    <property type="entry name" value="Dynamin, middle domain"/>
    <property type="match status" value="1"/>
</dbReference>
<reference evidence="3" key="1">
    <citation type="journal article" date="2017" name="Nat. Ecol. Evol.">
        <title>Genome expansion and lineage-specific genetic innovations in the forest pathogenic fungi Armillaria.</title>
        <authorList>
            <person name="Sipos G."/>
            <person name="Prasanna A.N."/>
            <person name="Walter M.C."/>
            <person name="O'Connor E."/>
            <person name="Balint B."/>
            <person name="Krizsan K."/>
            <person name="Kiss B."/>
            <person name="Hess J."/>
            <person name="Varga T."/>
            <person name="Slot J."/>
            <person name="Riley R."/>
            <person name="Boka B."/>
            <person name="Rigling D."/>
            <person name="Barry K."/>
            <person name="Lee J."/>
            <person name="Mihaltcheva S."/>
            <person name="LaButti K."/>
            <person name="Lipzen A."/>
            <person name="Waldron R."/>
            <person name="Moloney N.M."/>
            <person name="Sperisen C."/>
            <person name="Kredics L."/>
            <person name="Vagvoelgyi C."/>
            <person name="Patrignani A."/>
            <person name="Fitzpatrick D."/>
            <person name="Nagy I."/>
            <person name="Doyle S."/>
            <person name="Anderson J.B."/>
            <person name="Grigoriev I.V."/>
            <person name="Gueldener U."/>
            <person name="Muensterkoetter M."/>
            <person name="Nagy L.G."/>
        </authorList>
    </citation>
    <scope>NUCLEOTIDE SEQUENCE [LARGE SCALE GENOMIC DNA]</scope>
    <source>
        <strain evidence="3">28-4</strain>
    </source>
</reference>
<gene>
    <name evidence="2" type="ORF">ARMSODRAFT_976320</name>
</gene>
<accession>A0A2H3BAY3</accession>
<evidence type="ECO:0000313" key="3">
    <source>
        <dbReference type="Proteomes" id="UP000218334"/>
    </source>
</evidence>
<dbReference type="GO" id="GO:0005525">
    <property type="term" value="F:GTP binding"/>
    <property type="evidence" value="ECO:0007669"/>
    <property type="project" value="InterPro"/>
</dbReference>
<feature type="domain" description="Dynamin GTPase effector" evidence="1">
    <location>
        <begin position="78"/>
        <end position="141"/>
    </location>
</feature>
<dbReference type="STRING" id="1076256.A0A2H3BAY3"/>
<evidence type="ECO:0000313" key="2">
    <source>
        <dbReference type="EMBL" id="PBK68049.1"/>
    </source>
</evidence>
<dbReference type="Proteomes" id="UP000218334">
    <property type="component" value="Unassembled WGS sequence"/>
</dbReference>
<proteinExistence type="predicted"/>
<organism evidence="2 3">
    <name type="scientific">Armillaria solidipes</name>
    <dbReference type="NCBI Taxonomy" id="1076256"/>
    <lineage>
        <taxon>Eukaryota</taxon>
        <taxon>Fungi</taxon>
        <taxon>Dikarya</taxon>
        <taxon>Basidiomycota</taxon>
        <taxon>Agaricomycotina</taxon>
        <taxon>Agaricomycetes</taxon>
        <taxon>Agaricomycetidae</taxon>
        <taxon>Agaricales</taxon>
        <taxon>Marasmiineae</taxon>
        <taxon>Physalacriaceae</taxon>
        <taxon>Armillaria</taxon>
    </lineage>
</organism>
<protein>
    <recommendedName>
        <fullName evidence="1">Dynamin GTPase effector domain-containing protein</fullName>
    </recommendedName>
</protein>
<dbReference type="Pfam" id="PF02212">
    <property type="entry name" value="GED"/>
    <property type="match status" value="1"/>
</dbReference>
<dbReference type="AlphaFoldDB" id="A0A2H3BAY3"/>
<dbReference type="InterPro" id="IPR003130">
    <property type="entry name" value="GED"/>
</dbReference>
<evidence type="ECO:0000259" key="1">
    <source>
        <dbReference type="Pfam" id="PF02212"/>
    </source>
</evidence>
<sequence length="167" mass="18761">MYREDTGSALQDMTGRTRVAPAATQWQRANVAAVAKAFTKGSLFLKVRAYRDPHSYGIAISMPSPVHEATEDEEALLIMAKRFIDNVPLTIEHELHQTLLRRLSESLIKDMGMSDTSQRAREMLREDLVIASRREIVKDRIGLSLGLDRLPQQLSSNSDRSQVPTSI</sequence>